<gene>
    <name evidence="1" type="ORF">B0I36DRAFT_54364</name>
</gene>
<proteinExistence type="predicted"/>
<keyword evidence="2" id="KW-1185">Reference proteome</keyword>
<organism evidence="1 2">
    <name type="scientific">Microdochium trichocladiopsis</name>
    <dbReference type="NCBI Taxonomy" id="1682393"/>
    <lineage>
        <taxon>Eukaryota</taxon>
        <taxon>Fungi</taxon>
        <taxon>Dikarya</taxon>
        <taxon>Ascomycota</taxon>
        <taxon>Pezizomycotina</taxon>
        <taxon>Sordariomycetes</taxon>
        <taxon>Xylariomycetidae</taxon>
        <taxon>Xylariales</taxon>
        <taxon>Microdochiaceae</taxon>
        <taxon>Microdochium</taxon>
    </lineage>
</organism>
<comment type="caution">
    <text evidence="1">The sequence shown here is derived from an EMBL/GenBank/DDBJ whole genome shotgun (WGS) entry which is preliminary data.</text>
</comment>
<evidence type="ECO:0000313" key="2">
    <source>
        <dbReference type="Proteomes" id="UP000756346"/>
    </source>
</evidence>
<sequence>MAFLPHHSDEVVVAVCRSSPDLHSHCSSRITAHYRRRHRPRVSRLPSVREKHLVWLGNLAQGYSTIKRCRSDLKRLPAPCSEMRSHLLIVLRHREHHLPSVLRCRLAAAQFLQCLLIAREDVGSRGSFNSKDALLWQWQHVRHRAFPPLLRFGTDEAPHSCQAALRGRTTAD</sequence>
<protein>
    <submittedName>
        <fullName evidence="1">Uncharacterized protein</fullName>
    </submittedName>
</protein>
<name>A0A9P8XTL0_9PEZI</name>
<dbReference type="AlphaFoldDB" id="A0A9P8XTL0"/>
<dbReference type="RefSeq" id="XP_046004465.1">
    <property type="nucleotide sequence ID" value="XM_046163005.1"/>
</dbReference>
<evidence type="ECO:0000313" key="1">
    <source>
        <dbReference type="EMBL" id="KAH7012089.1"/>
    </source>
</evidence>
<dbReference type="EMBL" id="JAGTJQ010000015">
    <property type="protein sequence ID" value="KAH7012089.1"/>
    <property type="molecule type" value="Genomic_DNA"/>
</dbReference>
<dbReference type="GeneID" id="70192551"/>
<dbReference type="Proteomes" id="UP000756346">
    <property type="component" value="Unassembled WGS sequence"/>
</dbReference>
<reference evidence="1" key="1">
    <citation type="journal article" date="2021" name="Nat. Commun.">
        <title>Genetic determinants of endophytism in the Arabidopsis root mycobiome.</title>
        <authorList>
            <person name="Mesny F."/>
            <person name="Miyauchi S."/>
            <person name="Thiergart T."/>
            <person name="Pickel B."/>
            <person name="Atanasova L."/>
            <person name="Karlsson M."/>
            <person name="Huettel B."/>
            <person name="Barry K.W."/>
            <person name="Haridas S."/>
            <person name="Chen C."/>
            <person name="Bauer D."/>
            <person name="Andreopoulos W."/>
            <person name="Pangilinan J."/>
            <person name="LaButti K."/>
            <person name="Riley R."/>
            <person name="Lipzen A."/>
            <person name="Clum A."/>
            <person name="Drula E."/>
            <person name="Henrissat B."/>
            <person name="Kohler A."/>
            <person name="Grigoriev I.V."/>
            <person name="Martin F.M."/>
            <person name="Hacquard S."/>
        </authorList>
    </citation>
    <scope>NUCLEOTIDE SEQUENCE</scope>
    <source>
        <strain evidence="1">MPI-CAGE-CH-0230</strain>
    </source>
</reference>
<accession>A0A9P8XTL0</accession>